<dbReference type="STRING" id="1576369.SAMN05421753_10433"/>
<dbReference type="Pfam" id="PF18934">
    <property type="entry name" value="DUF5682"/>
    <property type="match status" value="1"/>
</dbReference>
<evidence type="ECO:0000313" key="2">
    <source>
        <dbReference type="Proteomes" id="UP000199518"/>
    </source>
</evidence>
<evidence type="ECO:0000313" key="1">
    <source>
        <dbReference type="EMBL" id="SFH92584.1"/>
    </source>
</evidence>
<dbReference type="EMBL" id="FOQD01000004">
    <property type="protein sequence ID" value="SFH92584.1"/>
    <property type="molecule type" value="Genomic_DNA"/>
</dbReference>
<dbReference type="AlphaFoldDB" id="A0A1I3E0R4"/>
<evidence type="ECO:0008006" key="3">
    <source>
        <dbReference type="Google" id="ProtNLM"/>
    </source>
</evidence>
<keyword evidence="2" id="KW-1185">Reference proteome</keyword>
<dbReference type="InterPro" id="IPR043737">
    <property type="entry name" value="DUF5682"/>
</dbReference>
<proteinExistence type="predicted"/>
<organism evidence="1 2">
    <name type="scientific">Planctomicrobium piriforme</name>
    <dbReference type="NCBI Taxonomy" id="1576369"/>
    <lineage>
        <taxon>Bacteria</taxon>
        <taxon>Pseudomonadati</taxon>
        <taxon>Planctomycetota</taxon>
        <taxon>Planctomycetia</taxon>
        <taxon>Planctomycetales</taxon>
        <taxon>Planctomycetaceae</taxon>
        <taxon>Planctomicrobium</taxon>
    </lineage>
</organism>
<gene>
    <name evidence="1" type="ORF">SAMN05421753_10433</name>
</gene>
<reference evidence="2" key="1">
    <citation type="submission" date="2016-10" db="EMBL/GenBank/DDBJ databases">
        <authorList>
            <person name="Varghese N."/>
            <person name="Submissions S."/>
        </authorList>
    </citation>
    <scope>NUCLEOTIDE SEQUENCE [LARGE SCALE GENOMIC DNA]</scope>
    <source>
        <strain evidence="2">DSM 26348</strain>
    </source>
</reference>
<dbReference type="Proteomes" id="UP000199518">
    <property type="component" value="Unassembled WGS sequence"/>
</dbReference>
<protein>
    <recommendedName>
        <fullName evidence="3">4-aminobutyrate aminotransferase</fullName>
    </recommendedName>
</protein>
<accession>A0A1I3E0R4</accession>
<name>A0A1I3E0R4_9PLAN</name>
<sequence>MNPVANSVNHADEDVRQALGRLCDCNADVVYFPVRHHSPVAASLVDSLIQRLRPTAVLIEGPSDFNAHLEELFLDHELPIAIYSYFRKGTIHGGAYYPFCEYSPEWAALQAAQRIGAAVEFIDIPWSTVAHEDGLMHRFADGELRRGRFVDLLCQRMQVEDFDDLWDQLIESHPALELNDYLQRTHALCLQIRLWDEHISMADRKREAFMADRIRAVHADGKYPILVVTGGYHSGALAALHENLECPGIELMPAEAGPSAISFDEVGIALTTYSYERLDSLTGYNAGMPNPGFYEQAWRQRQAGSGFSHAALLQDLVRELRIRKQTMSTADLIAVETSARALAALRGRKHVWRRDLVDGVTSALIKDELEVGCESPFLSAVHAVLRGNRRGKLATGTRLPPLVVDIRDQLFATALEPKLQVQDLALDLLQPADLAKSRLLNRLRLLQIRGFEFIGGTDFLKRHNLRELRETWRIRWSPEFEASCIEASRFGTLLVDAVSNRLAEAASQPLTNAEVAAELLVEAARAGIEILSETLFDKLRRLIDAEAAFASITGALGHLLFLYCHDEALGTKEVPRIGALLDVTFERTLWVLEALGQAGGDARTQLRGMRAILETWQRANRILSLQQNEFSAVMHRVESDPRKPAALRGAAAGVLWTIGMANDEQILADLLLFAVPSDLGDFLAGLFAVAREVAQRHAQLVQTIDRLVNGFGANDFQEALPSLRLAFTYFTPREQHYMLSTLFDSLGLKPAQPLATLKVDAATAAEALALEERLFELIARYGLECRDE</sequence>